<dbReference type="OrthoDB" id="2614098at2"/>
<evidence type="ECO:0000313" key="1">
    <source>
        <dbReference type="EMBL" id="SFE55402.1"/>
    </source>
</evidence>
<reference evidence="2" key="1">
    <citation type="submission" date="2016-10" db="EMBL/GenBank/DDBJ databases">
        <authorList>
            <person name="Varghese N."/>
            <person name="Submissions S."/>
        </authorList>
    </citation>
    <scope>NUCLEOTIDE SEQUENCE [LARGE SCALE GENOMIC DNA]</scope>
    <source>
        <strain evidence="2">CGMCC 1.10784</strain>
    </source>
</reference>
<protein>
    <recommendedName>
        <fullName evidence="3">Lipoprotein</fullName>
    </recommendedName>
</protein>
<dbReference type="STRING" id="1045775.SAMN05216378_3521"/>
<name>A0A1I2BGR8_9BACL</name>
<dbReference type="PROSITE" id="PS51257">
    <property type="entry name" value="PROKAR_LIPOPROTEIN"/>
    <property type="match status" value="1"/>
</dbReference>
<evidence type="ECO:0000313" key="2">
    <source>
        <dbReference type="Proteomes" id="UP000198855"/>
    </source>
</evidence>
<keyword evidence="2" id="KW-1185">Reference proteome</keyword>
<dbReference type="Proteomes" id="UP000198855">
    <property type="component" value="Unassembled WGS sequence"/>
</dbReference>
<dbReference type="EMBL" id="FOMT01000003">
    <property type="protein sequence ID" value="SFE55402.1"/>
    <property type="molecule type" value="Genomic_DNA"/>
</dbReference>
<sequence>MKKVVCLCLILIIALTGCNRSLSLMTEVELPNQNEEIRTFVDRVKDKNGIYLYSVVGKDEYFIVNYSVIQQGKQVKLFNGSRAEFREDVFTILMDEIEVKNTEGDHSNSHYLDNKQLGLHIYKLDKQQTTSIKVIKNGREIPIDRIGS</sequence>
<proteinExistence type="predicted"/>
<dbReference type="RefSeq" id="WP_091187430.1">
    <property type="nucleotide sequence ID" value="NZ_FOMT01000003.1"/>
</dbReference>
<accession>A0A1I2BGR8</accession>
<dbReference type="AlphaFoldDB" id="A0A1I2BGR8"/>
<organism evidence="1 2">
    <name type="scientific">Paenibacillus catalpae</name>
    <dbReference type="NCBI Taxonomy" id="1045775"/>
    <lineage>
        <taxon>Bacteria</taxon>
        <taxon>Bacillati</taxon>
        <taxon>Bacillota</taxon>
        <taxon>Bacilli</taxon>
        <taxon>Bacillales</taxon>
        <taxon>Paenibacillaceae</taxon>
        <taxon>Paenibacillus</taxon>
    </lineage>
</organism>
<evidence type="ECO:0008006" key="3">
    <source>
        <dbReference type="Google" id="ProtNLM"/>
    </source>
</evidence>
<gene>
    <name evidence="1" type="ORF">SAMN05216378_3521</name>
</gene>